<dbReference type="AlphaFoldDB" id="A0A3P7M2P0"/>
<gene>
    <name evidence="1" type="ORF">DILT_LOCUS14277</name>
</gene>
<accession>A0A3P7M2P0</accession>
<sequence length="76" mass="8508">MVKVNAVSHGYLDGIRSFFSKLTSELLLLTHLLIDGTALCFYAIPSEHLSVLICNYVCAEVDNLPDHRLFNLLCIL</sequence>
<name>A0A3P7M2P0_DIBLA</name>
<organism evidence="1 2">
    <name type="scientific">Dibothriocephalus latus</name>
    <name type="common">Fish tapeworm</name>
    <name type="synonym">Diphyllobothrium latum</name>
    <dbReference type="NCBI Taxonomy" id="60516"/>
    <lineage>
        <taxon>Eukaryota</taxon>
        <taxon>Metazoa</taxon>
        <taxon>Spiralia</taxon>
        <taxon>Lophotrochozoa</taxon>
        <taxon>Platyhelminthes</taxon>
        <taxon>Cestoda</taxon>
        <taxon>Eucestoda</taxon>
        <taxon>Diphyllobothriidea</taxon>
        <taxon>Diphyllobothriidae</taxon>
        <taxon>Dibothriocephalus</taxon>
    </lineage>
</organism>
<protein>
    <submittedName>
        <fullName evidence="1">Uncharacterized protein</fullName>
    </submittedName>
</protein>
<reference evidence="1 2" key="1">
    <citation type="submission" date="2018-11" db="EMBL/GenBank/DDBJ databases">
        <authorList>
            <consortium name="Pathogen Informatics"/>
        </authorList>
    </citation>
    <scope>NUCLEOTIDE SEQUENCE [LARGE SCALE GENOMIC DNA]</scope>
</reference>
<proteinExistence type="predicted"/>
<evidence type="ECO:0000313" key="1">
    <source>
        <dbReference type="EMBL" id="VDN23564.1"/>
    </source>
</evidence>
<dbReference type="Proteomes" id="UP000281553">
    <property type="component" value="Unassembled WGS sequence"/>
</dbReference>
<dbReference type="OrthoDB" id="2215036at2759"/>
<dbReference type="EMBL" id="UYRU01073540">
    <property type="protein sequence ID" value="VDN23564.1"/>
    <property type="molecule type" value="Genomic_DNA"/>
</dbReference>
<keyword evidence="2" id="KW-1185">Reference proteome</keyword>
<evidence type="ECO:0000313" key="2">
    <source>
        <dbReference type="Proteomes" id="UP000281553"/>
    </source>
</evidence>